<organism evidence="2 3">
    <name type="scientific">Nocardia arthritidis</name>
    <dbReference type="NCBI Taxonomy" id="228602"/>
    <lineage>
        <taxon>Bacteria</taxon>
        <taxon>Bacillati</taxon>
        <taxon>Actinomycetota</taxon>
        <taxon>Actinomycetes</taxon>
        <taxon>Mycobacteriales</taxon>
        <taxon>Nocardiaceae</taxon>
        <taxon>Nocardia</taxon>
    </lineage>
</organism>
<dbReference type="EMBL" id="CP046172">
    <property type="protein sequence ID" value="QIS14777.1"/>
    <property type="molecule type" value="Genomic_DNA"/>
</dbReference>
<dbReference type="Pfam" id="PF13560">
    <property type="entry name" value="HTH_31"/>
    <property type="match status" value="1"/>
</dbReference>
<reference evidence="2 3" key="1">
    <citation type="journal article" date="2019" name="ACS Chem. Biol.">
        <title>Identification and Mobilization of a Cryptic Antibiotic Biosynthesis Gene Locus from a Human-Pathogenic Nocardia Isolate.</title>
        <authorList>
            <person name="Herisse M."/>
            <person name="Ishida K."/>
            <person name="Porter J.L."/>
            <person name="Howden B."/>
            <person name="Hertweck C."/>
            <person name="Stinear T.P."/>
            <person name="Pidot S.J."/>
        </authorList>
    </citation>
    <scope>NUCLEOTIDE SEQUENCE [LARGE SCALE GENOMIC DNA]</scope>
    <source>
        <strain evidence="2 3">AUSMDU00012717</strain>
    </source>
</reference>
<accession>A0A6G9YNX1</accession>
<dbReference type="AlphaFoldDB" id="A0A6G9YNX1"/>
<dbReference type="PROSITE" id="PS50943">
    <property type="entry name" value="HTH_CROC1"/>
    <property type="match status" value="1"/>
</dbReference>
<name>A0A6G9YNX1_9NOCA</name>
<feature type="domain" description="HTH cro/C1-type" evidence="1">
    <location>
        <begin position="41"/>
        <end position="96"/>
    </location>
</feature>
<dbReference type="InterPro" id="IPR001387">
    <property type="entry name" value="Cro/C1-type_HTH"/>
</dbReference>
<dbReference type="InterPro" id="IPR043917">
    <property type="entry name" value="DUF5753"/>
</dbReference>
<keyword evidence="3" id="KW-1185">Reference proteome</keyword>
<dbReference type="SUPFAM" id="SSF47413">
    <property type="entry name" value="lambda repressor-like DNA-binding domains"/>
    <property type="match status" value="1"/>
</dbReference>
<evidence type="ECO:0000313" key="3">
    <source>
        <dbReference type="Proteomes" id="UP000503540"/>
    </source>
</evidence>
<evidence type="ECO:0000259" key="1">
    <source>
        <dbReference type="PROSITE" id="PS50943"/>
    </source>
</evidence>
<dbReference type="Pfam" id="PF19054">
    <property type="entry name" value="DUF5753"/>
    <property type="match status" value="1"/>
</dbReference>
<dbReference type="SMART" id="SM00530">
    <property type="entry name" value="HTH_XRE"/>
    <property type="match status" value="1"/>
</dbReference>
<gene>
    <name evidence="2" type="ORF">F5544_34720</name>
</gene>
<dbReference type="RefSeq" id="WP_167477126.1">
    <property type="nucleotide sequence ID" value="NZ_CP046172.1"/>
</dbReference>
<dbReference type="CDD" id="cd00093">
    <property type="entry name" value="HTH_XRE"/>
    <property type="match status" value="1"/>
</dbReference>
<dbReference type="GO" id="GO:0003677">
    <property type="term" value="F:DNA binding"/>
    <property type="evidence" value="ECO:0007669"/>
    <property type="project" value="InterPro"/>
</dbReference>
<dbReference type="InterPro" id="IPR010982">
    <property type="entry name" value="Lambda_DNA-bd_dom_sf"/>
</dbReference>
<dbReference type="Gene3D" id="1.10.260.40">
    <property type="entry name" value="lambda repressor-like DNA-binding domains"/>
    <property type="match status" value="1"/>
</dbReference>
<proteinExistence type="predicted"/>
<sequence length="306" mass="34184">MSAEPVQVGHSDSAAPLFESDVADVADCGPTALRIAIGGQLRKLREECGITPADAGRHIRGSHAKISRLELGRTGFKERDVADLLTLYGVRDPDQREMVLALVRKANRPGWWHPYSDLLPPWFQTYLGLEGAATLIRTFECHLVPGLLQTREYARAVVALGRRESAEARRRVELRHKRQQILDARGGPMLWAVLDEAVLRRPIGGATVMREQMEHLVRMSDRPNVTIQVIPFLAGGIAAAGTSFTLLRFAEQVLPDIVYLEQVASAMYLDRREDVDVYRELMDILALQAQTRQQSRDMLVAAAARF</sequence>
<evidence type="ECO:0000313" key="2">
    <source>
        <dbReference type="EMBL" id="QIS14777.1"/>
    </source>
</evidence>
<dbReference type="Proteomes" id="UP000503540">
    <property type="component" value="Chromosome"/>
</dbReference>
<protein>
    <submittedName>
        <fullName evidence="2">Helix-turn-helix domain-containing protein</fullName>
    </submittedName>
</protein>
<dbReference type="KEGG" id="nah:F5544_34720"/>